<accession>A0A2A6BC58</accession>
<dbReference type="Pfam" id="PF01425">
    <property type="entry name" value="Amidase"/>
    <property type="match status" value="1"/>
</dbReference>
<accession>A0A8R1YFJ2</accession>
<dbReference type="OrthoDB" id="6428749at2759"/>
<dbReference type="InterPro" id="IPR023631">
    <property type="entry name" value="Amidase_dom"/>
</dbReference>
<organism evidence="2 3">
    <name type="scientific">Pristionchus pacificus</name>
    <name type="common">Parasitic nematode worm</name>
    <dbReference type="NCBI Taxonomy" id="54126"/>
    <lineage>
        <taxon>Eukaryota</taxon>
        <taxon>Metazoa</taxon>
        <taxon>Ecdysozoa</taxon>
        <taxon>Nematoda</taxon>
        <taxon>Chromadorea</taxon>
        <taxon>Rhabditida</taxon>
        <taxon>Rhabditina</taxon>
        <taxon>Diplogasteromorpha</taxon>
        <taxon>Diplogasteroidea</taxon>
        <taxon>Neodiplogasteridae</taxon>
        <taxon>Pristionchus</taxon>
    </lineage>
</organism>
<dbReference type="AlphaFoldDB" id="A0A2A6BC58"/>
<evidence type="ECO:0000313" key="2">
    <source>
        <dbReference type="EnsemblMetazoa" id="PPA21895.1"/>
    </source>
</evidence>
<dbReference type="PANTHER" id="PTHR43372:SF4">
    <property type="entry name" value="FATTY-ACID AMIDE HYDROLASE 2"/>
    <property type="match status" value="1"/>
</dbReference>
<keyword evidence="3" id="KW-1185">Reference proteome</keyword>
<dbReference type="InterPro" id="IPR020556">
    <property type="entry name" value="Amidase_CS"/>
</dbReference>
<dbReference type="PIRSF" id="PIRSF001221">
    <property type="entry name" value="Amidase_fungi"/>
    <property type="match status" value="1"/>
</dbReference>
<evidence type="ECO:0000256" key="1">
    <source>
        <dbReference type="ARBA" id="ARBA00009199"/>
    </source>
</evidence>
<sequence>MELGHFIMDLFMWSMKSSCNFLSSTFAQIVFSLILILTASYYYRFSIVRVYFRFINSFTPRTSVSTPTNPLLLLSAKKAARMIRERQITSESLVEAYISRIKEVNPLIIALVEDGFEEAIALAREIDVKLDGASKMEIEKIARDQPLLGVPISIKECIEIEKYKCTIGILARKDIVSRRTAPTVRRLLDAGCVLLGKTNNPEVCLSFYTTNQIYGTTRNPYDTRRIPGGSSGGEGALIAAGGSVIGVGSDIAGSVRFPAHFCGIFGLKTSVGVVDAEGHLPVITEFRSQMLSIGPLCRYAEDLEETTRAMAGPMVDKIRLGQPLDESSIKLFFLTNLDDPKVEPCCPETLAALKRAVFALEDRFRIKGKELKFPCTKHTVELIAASMHSDTQDPVKRILTGKGTDINSFLELARFFIGKKEFTFPSLFVSVLEELDLIKEPVRNKLHEERDALATELREKLGENGFLICPSYPTAAPYHVQPTLTMFNFALSGLFNVMRLPAVQCPVTINKDGMPIGIQIVGPEYSDGALIKIAEEMEIIFGGWKPMGQ</sequence>
<dbReference type="InterPro" id="IPR052739">
    <property type="entry name" value="FAAH2"/>
</dbReference>
<dbReference type="Proteomes" id="UP000005239">
    <property type="component" value="Unassembled WGS sequence"/>
</dbReference>
<reference evidence="2" key="2">
    <citation type="submission" date="2022-06" db="UniProtKB">
        <authorList>
            <consortium name="EnsemblMetazoa"/>
        </authorList>
    </citation>
    <scope>IDENTIFICATION</scope>
    <source>
        <strain evidence="2">PS312</strain>
    </source>
</reference>
<dbReference type="PROSITE" id="PS00571">
    <property type="entry name" value="AMIDASES"/>
    <property type="match status" value="1"/>
</dbReference>
<comment type="similarity">
    <text evidence="1">Belongs to the amidase family.</text>
</comment>
<reference evidence="3" key="1">
    <citation type="journal article" date="2008" name="Nat. Genet.">
        <title>The Pristionchus pacificus genome provides a unique perspective on nematode lifestyle and parasitism.</title>
        <authorList>
            <person name="Dieterich C."/>
            <person name="Clifton S.W."/>
            <person name="Schuster L.N."/>
            <person name="Chinwalla A."/>
            <person name="Delehaunty K."/>
            <person name="Dinkelacker I."/>
            <person name="Fulton L."/>
            <person name="Fulton R."/>
            <person name="Godfrey J."/>
            <person name="Minx P."/>
            <person name="Mitreva M."/>
            <person name="Roeseler W."/>
            <person name="Tian H."/>
            <person name="Witte H."/>
            <person name="Yang S.P."/>
            <person name="Wilson R.K."/>
            <person name="Sommer R.J."/>
        </authorList>
    </citation>
    <scope>NUCLEOTIDE SEQUENCE [LARGE SCALE GENOMIC DNA]</scope>
    <source>
        <strain evidence="3">PS312</strain>
    </source>
</reference>
<protein>
    <submittedName>
        <fullName evidence="2">Amidase</fullName>
    </submittedName>
</protein>
<name>A0A2A6BC58_PRIPA</name>
<gene>
    <name evidence="2" type="primary">WBGene00111449</name>
</gene>
<evidence type="ECO:0000313" key="3">
    <source>
        <dbReference type="Proteomes" id="UP000005239"/>
    </source>
</evidence>
<dbReference type="Gene3D" id="3.90.1300.10">
    <property type="entry name" value="Amidase signature (AS) domain"/>
    <property type="match status" value="1"/>
</dbReference>
<proteinExistence type="inferred from homology"/>
<dbReference type="PANTHER" id="PTHR43372">
    <property type="entry name" value="FATTY-ACID AMIDE HYDROLASE"/>
    <property type="match status" value="1"/>
</dbReference>
<dbReference type="EnsemblMetazoa" id="PPA21895.1">
    <property type="protein sequence ID" value="PPA21895.1"/>
    <property type="gene ID" value="WBGene00111449"/>
</dbReference>
<dbReference type="InterPro" id="IPR036928">
    <property type="entry name" value="AS_sf"/>
</dbReference>
<dbReference type="SUPFAM" id="SSF75304">
    <property type="entry name" value="Amidase signature (AS) enzymes"/>
    <property type="match status" value="1"/>
</dbReference>